<dbReference type="Pfam" id="PF06985">
    <property type="entry name" value="HET"/>
    <property type="match status" value="1"/>
</dbReference>
<dbReference type="PANTHER" id="PTHR24148">
    <property type="entry name" value="ANKYRIN REPEAT DOMAIN-CONTAINING PROTEIN 39 HOMOLOG-RELATED"/>
    <property type="match status" value="1"/>
</dbReference>
<feature type="domain" description="Heterokaryon incompatibility" evidence="1">
    <location>
        <begin position="56"/>
        <end position="203"/>
    </location>
</feature>
<evidence type="ECO:0000313" key="3">
    <source>
        <dbReference type="Proteomes" id="UP001345013"/>
    </source>
</evidence>
<dbReference type="InterPro" id="IPR052895">
    <property type="entry name" value="HetReg/Transcr_Mod"/>
</dbReference>
<evidence type="ECO:0000259" key="1">
    <source>
        <dbReference type="Pfam" id="PF06985"/>
    </source>
</evidence>
<sequence>MANREIDPEQSVDTLPMYLELVKAHIIRLVELRPAESGDKIDIRLHIHELEHAPSYEAISYVWGVSPGLVPITCNGKPFSITATLDAAFRRIRLSDRSRIVWADAVCINQRNTKEKNHHVAFMNLVYRHAEKVLVCMGAAPDDDARNIRTLINKHQARTWNYKSVKQMPILASDDPLLEDPRWISLTTLFENKWFTRAWVMQEVGVAVDPVVLYGNNEFRYRELMKLARWIIRCASQLQRKFGIPLLTVHTDWVDWSKDWKANVDYEYGLVDFLSAAKGLKCSVMHDHIYAFIGHHLLQKEDGSGPIVKPDYDKPVKEVFREFTTLVFPMAGPKFLSAVEHDPVTVDDDLPSWIVRWDMDVVWNSMGYYHPFYYRASGPEHAIPSPKVEGDRLIVDAAFVDVVNHTYAFPADGNHWPEKTFDALMREDLRSTINAIRSHVNRDVTPCYYLPSDRLLALALSLGAGLRNYERAEDDVRQYKANFDAFCEVLDQISSGKDPTDLKQIVENSSEVNKFYFDLNLSCKGRSFFVTRKGYFGLGPLILQPGDECHIFKGARVPFILRRTDGEFYKLLGEAYVHGIMNGELVPEHGTDLSWSSIILV</sequence>
<proteinExistence type="predicted"/>
<name>A0ABR0JXJ6_9EURO</name>
<keyword evidence="3" id="KW-1185">Reference proteome</keyword>
<dbReference type="InterPro" id="IPR010730">
    <property type="entry name" value="HET"/>
</dbReference>
<gene>
    <name evidence="2" type="ORF">LTR24_009259</name>
</gene>
<dbReference type="EMBL" id="JAVRRG010000194">
    <property type="protein sequence ID" value="KAK5079469.1"/>
    <property type="molecule type" value="Genomic_DNA"/>
</dbReference>
<protein>
    <recommendedName>
        <fullName evidence="1">Heterokaryon incompatibility domain-containing protein</fullName>
    </recommendedName>
</protein>
<accession>A0ABR0JXJ6</accession>
<dbReference type="Proteomes" id="UP001345013">
    <property type="component" value="Unassembled WGS sequence"/>
</dbReference>
<organism evidence="2 3">
    <name type="scientific">Lithohypha guttulata</name>
    <dbReference type="NCBI Taxonomy" id="1690604"/>
    <lineage>
        <taxon>Eukaryota</taxon>
        <taxon>Fungi</taxon>
        <taxon>Dikarya</taxon>
        <taxon>Ascomycota</taxon>
        <taxon>Pezizomycotina</taxon>
        <taxon>Eurotiomycetes</taxon>
        <taxon>Chaetothyriomycetidae</taxon>
        <taxon>Chaetothyriales</taxon>
        <taxon>Trichomeriaceae</taxon>
        <taxon>Lithohypha</taxon>
    </lineage>
</organism>
<dbReference type="Pfam" id="PF26639">
    <property type="entry name" value="Het-6_barrel"/>
    <property type="match status" value="1"/>
</dbReference>
<evidence type="ECO:0000313" key="2">
    <source>
        <dbReference type="EMBL" id="KAK5079469.1"/>
    </source>
</evidence>
<dbReference type="PANTHER" id="PTHR24148:SF80">
    <property type="entry name" value="HETEROKARYON INCOMPATIBILITY DOMAIN-CONTAINING PROTEIN"/>
    <property type="match status" value="1"/>
</dbReference>
<reference evidence="2 3" key="1">
    <citation type="submission" date="2023-08" db="EMBL/GenBank/DDBJ databases">
        <title>Black Yeasts Isolated from many extreme environments.</title>
        <authorList>
            <person name="Coleine C."/>
            <person name="Stajich J.E."/>
            <person name="Selbmann L."/>
        </authorList>
    </citation>
    <scope>NUCLEOTIDE SEQUENCE [LARGE SCALE GENOMIC DNA]</scope>
    <source>
        <strain evidence="2 3">CCFEE 5885</strain>
    </source>
</reference>
<comment type="caution">
    <text evidence="2">The sequence shown here is derived from an EMBL/GenBank/DDBJ whole genome shotgun (WGS) entry which is preliminary data.</text>
</comment>